<comment type="caution">
    <text evidence="2">The sequence shown here is derived from an EMBL/GenBank/DDBJ whole genome shotgun (WGS) entry which is preliminary data.</text>
</comment>
<feature type="non-terminal residue" evidence="2">
    <location>
        <position position="1"/>
    </location>
</feature>
<reference evidence="2" key="1">
    <citation type="submission" date="2018-11" db="EMBL/GenBank/DDBJ databases">
        <authorList>
            <consortium name="Pathogen Informatics"/>
        </authorList>
    </citation>
    <scope>NUCLEOTIDE SEQUENCE</scope>
</reference>
<gene>
    <name evidence="2" type="ORF">PXEA_LOCUS25567</name>
</gene>
<protein>
    <submittedName>
        <fullName evidence="2">Uncharacterized protein</fullName>
    </submittedName>
</protein>
<accession>A0A3S5AAX2</accession>
<evidence type="ECO:0000313" key="3">
    <source>
        <dbReference type="Proteomes" id="UP000784294"/>
    </source>
</evidence>
<dbReference type="AlphaFoldDB" id="A0A3S5AAX2"/>
<organism evidence="2 3">
    <name type="scientific">Protopolystoma xenopodis</name>
    <dbReference type="NCBI Taxonomy" id="117903"/>
    <lineage>
        <taxon>Eukaryota</taxon>
        <taxon>Metazoa</taxon>
        <taxon>Spiralia</taxon>
        <taxon>Lophotrochozoa</taxon>
        <taxon>Platyhelminthes</taxon>
        <taxon>Monogenea</taxon>
        <taxon>Polyopisthocotylea</taxon>
        <taxon>Polystomatidea</taxon>
        <taxon>Polystomatidae</taxon>
        <taxon>Protopolystoma</taxon>
    </lineage>
</organism>
<feature type="region of interest" description="Disordered" evidence="1">
    <location>
        <begin position="244"/>
        <end position="263"/>
    </location>
</feature>
<keyword evidence="3" id="KW-1185">Reference proteome</keyword>
<feature type="non-terminal residue" evidence="2">
    <location>
        <position position="340"/>
    </location>
</feature>
<evidence type="ECO:0000313" key="2">
    <source>
        <dbReference type="EMBL" id="VEL32127.1"/>
    </source>
</evidence>
<evidence type="ECO:0000256" key="1">
    <source>
        <dbReference type="SAM" id="MobiDB-lite"/>
    </source>
</evidence>
<feature type="region of interest" description="Disordered" evidence="1">
    <location>
        <begin position="130"/>
        <end position="156"/>
    </location>
</feature>
<name>A0A3S5AAX2_9PLAT</name>
<dbReference type="Proteomes" id="UP000784294">
    <property type="component" value="Unassembled WGS sequence"/>
</dbReference>
<proteinExistence type="predicted"/>
<sequence>VIEPTIPNSSTTGLFSTDTSQHIESESSDSSFASSQFAKTTIFATFSPSEDIFESSSPFLSSTELSFTDTSQSGAHASPQLDTTFLPSVQIEKIPGSLSSIHPTAELLSSSAPSEDVIIRFFDDDDLYSKSTHPSSDRPDITSNRKYITSTTDGQVDSPLTTTTSILSEHLNSVQSRIPTYDSTLVEPIYDSSGLITANTIDSKYLLSTVGSHTVSTNTETSFFTEFSESILITTTSQDSSFSSPTDVSAFLSESPDEDTHHDDEIRQTYQRTFIPSIHTSTQANDLTDLATTHSENAAIETSKELAPNNDMSLFDWLWIKSKAALKKRRKRPSNPTTVP</sequence>
<feature type="compositionally biased region" description="Polar residues" evidence="1">
    <location>
        <begin position="141"/>
        <end position="156"/>
    </location>
</feature>
<dbReference type="EMBL" id="CAAALY010130599">
    <property type="protein sequence ID" value="VEL32127.1"/>
    <property type="molecule type" value="Genomic_DNA"/>
</dbReference>